<evidence type="ECO:0000256" key="3">
    <source>
        <dbReference type="SAM" id="MobiDB-lite"/>
    </source>
</evidence>
<dbReference type="GO" id="GO:0005634">
    <property type="term" value="C:nucleus"/>
    <property type="evidence" value="ECO:0007669"/>
    <property type="project" value="UniProtKB-SubCell"/>
</dbReference>
<dbReference type="EMBL" id="JAKKPZ010000008">
    <property type="protein sequence ID" value="KAI1717950.1"/>
    <property type="molecule type" value="Genomic_DNA"/>
</dbReference>
<dbReference type="Proteomes" id="UP001201812">
    <property type="component" value="Unassembled WGS sequence"/>
</dbReference>
<evidence type="ECO:0000259" key="4">
    <source>
        <dbReference type="PROSITE" id="PS50013"/>
    </source>
</evidence>
<feature type="compositionally biased region" description="Basic and acidic residues" evidence="3">
    <location>
        <begin position="169"/>
        <end position="181"/>
    </location>
</feature>
<organism evidence="5 6">
    <name type="scientific">Ditylenchus destructor</name>
    <dbReference type="NCBI Taxonomy" id="166010"/>
    <lineage>
        <taxon>Eukaryota</taxon>
        <taxon>Metazoa</taxon>
        <taxon>Ecdysozoa</taxon>
        <taxon>Nematoda</taxon>
        <taxon>Chromadorea</taxon>
        <taxon>Rhabditida</taxon>
        <taxon>Tylenchina</taxon>
        <taxon>Tylenchomorpha</taxon>
        <taxon>Sphaerularioidea</taxon>
        <taxon>Anguinidae</taxon>
        <taxon>Anguininae</taxon>
        <taxon>Ditylenchus</taxon>
    </lineage>
</organism>
<comment type="caution">
    <text evidence="5">The sequence shown here is derived from an EMBL/GenBank/DDBJ whole genome shotgun (WGS) entry which is preliminary data.</text>
</comment>
<comment type="subcellular location">
    <subcellularLocation>
        <location evidence="1">Nucleus</location>
    </subcellularLocation>
</comment>
<accession>A0AAD4R8U4</accession>
<protein>
    <recommendedName>
        <fullName evidence="4">Chromo domain-containing protein</fullName>
    </recommendedName>
</protein>
<dbReference type="InterPro" id="IPR051219">
    <property type="entry name" value="Heterochromatin_chromo-domain"/>
</dbReference>
<keyword evidence="6" id="KW-1185">Reference proteome</keyword>
<gene>
    <name evidence="5" type="ORF">DdX_06359</name>
</gene>
<keyword evidence="2" id="KW-0539">Nucleus</keyword>
<evidence type="ECO:0000256" key="1">
    <source>
        <dbReference type="ARBA" id="ARBA00004123"/>
    </source>
</evidence>
<evidence type="ECO:0000313" key="6">
    <source>
        <dbReference type="Proteomes" id="UP001201812"/>
    </source>
</evidence>
<dbReference type="InterPro" id="IPR016197">
    <property type="entry name" value="Chromo-like_dom_sf"/>
</dbReference>
<dbReference type="CDD" id="cd00024">
    <property type="entry name" value="CD_CSD"/>
    <property type="match status" value="2"/>
</dbReference>
<evidence type="ECO:0000313" key="5">
    <source>
        <dbReference type="EMBL" id="KAI1717950.1"/>
    </source>
</evidence>
<feature type="region of interest" description="Disordered" evidence="3">
    <location>
        <begin position="158"/>
        <end position="209"/>
    </location>
</feature>
<reference evidence="5" key="1">
    <citation type="submission" date="2022-01" db="EMBL/GenBank/DDBJ databases">
        <title>Genome Sequence Resource for Two Populations of Ditylenchus destructor, the Migratory Endoparasitic Phytonematode.</title>
        <authorList>
            <person name="Zhang H."/>
            <person name="Lin R."/>
            <person name="Xie B."/>
        </authorList>
    </citation>
    <scope>NUCLEOTIDE SEQUENCE</scope>
    <source>
        <strain evidence="5">BazhouSP</strain>
    </source>
</reference>
<name>A0AAD4R8U4_9BILA</name>
<dbReference type="PROSITE" id="PS50013">
    <property type="entry name" value="CHROMO_2"/>
    <property type="match status" value="1"/>
</dbReference>
<dbReference type="SMART" id="SM00298">
    <property type="entry name" value="CHROMO"/>
    <property type="match status" value="1"/>
</dbReference>
<dbReference type="InterPro" id="IPR000953">
    <property type="entry name" value="Chromo/chromo_shadow_dom"/>
</dbReference>
<feature type="domain" description="Chromo" evidence="4">
    <location>
        <begin position="25"/>
        <end position="73"/>
    </location>
</feature>
<dbReference type="SUPFAM" id="SSF54160">
    <property type="entry name" value="Chromo domain-like"/>
    <property type="match status" value="1"/>
</dbReference>
<dbReference type="Pfam" id="PF00385">
    <property type="entry name" value="Chromo"/>
    <property type="match status" value="1"/>
</dbReference>
<sequence length="250" mass="28316">MTEERLKTEVSTQSEANLFDDKENLIVDKILDKRQNGSETEYLVKFLGYEDAADHKWISHSMLNCHDMVSQYECAQNEVVQILDKRVENNTTEYKVKMNNSKETCWIPACELETYGDLILKFEVALENKSDRHHSVNVDKSGALVDQTSIPLKRLVANGSPNISTTKKAKTDEKRTKDVSVNKKAQPKVTAPTTKQANKKNTDSNENDDANKLFGRMVAAQLNQLTPEGNLRAIIEIQKVIHKIFLGMSM</sequence>
<dbReference type="AlphaFoldDB" id="A0AAD4R8U4"/>
<dbReference type="PANTHER" id="PTHR22812">
    <property type="entry name" value="CHROMOBOX PROTEIN"/>
    <property type="match status" value="1"/>
</dbReference>
<dbReference type="Gene3D" id="2.40.50.40">
    <property type="match status" value="2"/>
</dbReference>
<dbReference type="InterPro" id="IPR023780">
    <property type="entry name" value="Chromo_domain"/>
</dbReference>
<evidence type="ECO:0000256" key="2">
    <source>
        <dbReference type="ARBA" id="ARBA00023242"/>
    </source>
</evidence>
<proteinExistence type="predicted"/>